<dbReference type="InterPro" id="IPR016208">
    <property type="entry name" value="Ald_Oxase/xanthine_DH-like"/>
</dbReference>
<dbReference type="OrthoDB" id="8300278at2759"/>
<evidence type="ECO:0000256" key="1">
    <source>
        <dbReference type="ARBA" id="ARBA00022505"/>
    </source>
</evidence>
<dbReference type="Proteomes" id="UP001152795">
    <property type="component" value="Unassembled WGS sequence"/>
</dbReference>
<dbReference type="PANTHER" id="PTHR11908:SF132">
    <property type="entry name" value="ALDEHYDE OXIDASE 1-RELATED"/>
    <property type="match status" value="1"/>
</dbReference>
<reference evidence="2" key="1">
    <citation type="submission" date="2020-04" db="EMBL/GenBank/DDBJ databases">
        <authorList>
            <person name="Alioto T."/>
            <person name="Alioto T."/>
            <person name="Gomez Garrido J."/>
        </authorList>
    </citation>
    <scope>NUCLEOTIDE SEQUENCE</scope>
    <source>
        <strain evidence="2">A484AB</strain>
    </source>
</reference>
<dbReference type="InterPro" id="IPR036318">
    <property type="entry name" value="FAD-bd_PCMH-like_sf"/>
</dbReference>
<name>A0A6S7LJ99_PARCT</name>
<dbReference type="PANTHER" id="PTHR11908">
    <property type="entry name" value="XANTHINE DEHYDROGENASE"/>
    <property type="match status" value="1"/>
</dbReference>
<evidence type="ECO:0000313" key="2">
    <source>
        <dbReference type="EMBL" id="CAB4037272.1"/>
    </source>
</evidence>
<protein>
    <submittedName>
        <fullName evidence="2">Xanthine dehydrogenase oxidase-like</fullName>
    </submittedName>
</protein>
<sequence>IANVPVRNIGCWAGNLMLIHKHRDFPSDMFTIMCAVGTTIMIGEVDGSSQSYSLEEFLTINMSNKVVLRMDIPFSAENEFVGTYKIMPRHQVYIV</sequence>
<evidence type="ECO:0000313" key="3">
    <source>
        <dbReference type="Proteomes" id="UP001152795"/>
    </source>
</evidence>
<dbReference type="InterPro" id="IPR016166">
    <property type="entry name" value="FAD-bd_PCMH"/>
</dbReference>
<dbReference type="Gene3D" id="3.30.465.10">
    <property type="match status" value="1"/>
</dbReference>
<proteinExistence type="predicted"/>
<accession>A0A6S7LJ99</accession>
<feature type="non-terminal residue" evidence="2">
    <location>
        <position position="1"/>
    </location>
</feature>
<dbReference type="GO" id="GO:0005506">
    <property type="term" value="F:iron ion binding"/>
    <property type="evidence" value="ECO:0007669"/>
    <property type="project" value="InterPro"/>
</dbReference>
<dbReference type="EMBL" id="CACRXK020022899">
    <property type="protein sequence ID" value="CAB4037272.1"/>
    <property type="molecule type" value="Genomic_DNA"/>
</dbReference>
<dbReference type="AlphaFoldDB" id="A0A6S7LJ99"/>
<dbReference type="SUPFAM" id="SSF56176">
    <property type="entry name" value="FAD-binding/transporter-associated domain-like"/>
    <property type="match status" value="1"/>
</dbReference>
<keyword evidence="1" id="KW-0500">Molybdenum</keyword>
<dbReference type="PROSITE" id="PS51387">
    <property type="entry name" value="FAD_PCMH"/>
    <property type="match status" value="1"/>
</dbReference>
<organism evidence="2 3">
    <name type="scientific">Paramuricea clavata</name>
    <name type="common">Red gorgonian</name>
    <name type="synonym">Violescent sea-whip</name>
    <dbReference type="NCBI Taxonomy" id="317549"/>
    <lineage>
        <taxon>Eukaryota</taxon>
        <taxon>Metazoa</taxon>
        <taxon>Cnidaria</taxon>
        <taxon>Anthozoa</taxon>
        <taxon>Octocorallia</taxon>
        <taxon>Malacalcyonacea</taxon>
        <taxon>Plexauridae</taxon>
        <taxon>Paramuricea</taxon>
    </lineage>
</organism>
<keyword evidence="3" id="KW-1185">Reference proteome</keyword>
<dbReference type="InterPro" id="IPR016169">
    <property type="entry name" value="FAD-bd_PCMH_sub2"/>
</dbReference>
<comment type="caution">
    <text evidence="2">The sequence shown here is derived from an EMBL/GenBank/DDBJ whole genome shotgun (WGS) entry which is preliminary data.</text>
</comment>
<dbReference type="GO" id="GO:0016491">
    <property type="term" value="F:oxidoreductase activity"/>
    <property type="evidence" value="ECO:0007669"/>
    <property type="project" value="InterPro"/>
</dbReference>
<dbReference type="InterPro" id="IPR002346">
    <property type="entry name" value="Mopterin_DH_FAD-bd"/>
</dbReference>
<dbReference type="Pfam" id="PF00941">
    <property type="entry name" value="FAD_binding_5"/>
    <property type="match status" value="1"/>
</dbReference>
<gene>
    <name evidence="2" type="ORF">PACLA_8A050935</name>
</gene>
<dbReference type="GO" id="GO:0071949">
    <property type="term" value="F:FAD binding"/>
    <property type="evidence" value="ECO:0007669"/>
    <property type="project" value="InterPro"/>
</dbReference>